<gene>
    <name evidence="2" type="ORF">PSHT_02860</name>
</gene>
<evidence type="ECO:0000313" key="3">
    <source>
        <dbReference type="Proteomes" id="UP000238274"/>
    </source>
</evidence>
<dbReference type="AlphaFoldDB" id="A0A2S4WH22"/>
<feature type="region of interest" description="Disordered" evidence="1">
    <location>
        <begin position="200"/>
        <end position="220"/>
    </location>
</feature>
<dbReference type="Proteomes" id="UP000238274">
    <property type="component" value="Unassembled WGS sequence"/>
</dbReference>
<reference evidence="3" key="3">
    <citation type="journal article" date="2018" name="Mol. Plant Microbe Interact.">
        <title>Genome sequence resources for the wheat stripe rust pathogen (Puccinia striiformis f. sp. tritici) and the barley stripe rust pathogen (Puccinia striiformis f. sp. hordei).</title>
        <authorList>
            <person name="Xia C."/>
            <person name="Wang M."/>
            <person name="Yin C."/>
            <person name="Cornejo O.E."/>
            <person name="Hulbert S.H."/>
            <person name="Chen X."/>
        </authorList>
    </citation>
    <scope>NUCLEOTIDE SEQUENCE [LARGE SCALE GENOMIC DNA]</scope>
    <source>
        <strain evidence="3">93TX-2</strain>
    </source>
</reference>
<dbReference type="OrthoDB" id="2497477at2759"/>
<reference evidence="3" key="2">
    <citation type="journal article" date="2018" name="BMC Genomics">
        <title>Genomic insights into host adaptation between the wheat stripe rust pathogen (Puccinia striiformis f. sp. tritici) and the barley stripe rust pathogen (Puccinia striiformis f. sp. hordei).</title>
        <authorList>
            <person name="Xia C."/>
            <person name="Wang M."/>
            <person name="Yin C."/>
            <person name="Cornejo O.E."/>
            <person name="Hulbert S.H."/>
            <person name="Chen X."/>
        </authorList>
    </citation>
    <scope>NUCLEOTIDE SEQUENCE [LARGE SCALE GENOMIC DNA]</scope>
    <source>
        <strain evidence="3">93TX-2</strain>
    </source>
</reference>
<dbReference type="EMBL" id="PKSM01000025">
    <property type="protein sequence ID" value="POW21063.1"/>
    <property type="molecule type" value="Genomic_DNA"/>
</dbReference>
<sequence length="908" mass="103334">MSRLAWITLRAICPFAKTGIPQTDLRPSDPYPAAFANKMKSHRTLSAILLPALFSVSNGLAPSICERPPADQSAWHANHLDEYLQNYHHAGKLTFQKEYVDRVGIHDFSCGIGKECELTERDSCNRSINDSDWLVLESVANWNTYVNSLSTEIDRIGTELFTGEFVELVTTSEIDRRMWGSGYAHQFGYSATLHHLQMSPQASTPQPHLHKRATSSTPEEVEKIVSGASKGLQTKDFEVDPVEIHNGLKAPMITRMVPESERLVPLKLPPVWVRMTRYLKELVRRGTSGVRKVMRATKTRRPPVPFYPSELRPVADAAGEKEIADNDAKKLKILSDWRATYSKLMDNEAPLDKDIQQQYARELSRYPSQWRDASEVEFTWVNNQLQKQSQADFVKYQEAVRAKASLTEQRDALRAEDATKLTVKNPAVLDRAKSAPKKIKSAEDTLKKSVNKEIRDLEEDISVQDTILQSLMDPKKTTSLHPSLIEPTLQLPTELPNELNVYKFRPPPPPAIFDPKELFSKRSAHLAFEKNLLRERWSRLYQEAIRLRTGETVQQSTGRLEALVKTIDDWKKLDSDHLLTRRIEVMQALIAQNTQEAVKTEILEVFRSFYNSYQEHVELLVNLQMAHPTQVSEVSSRFANRIFRHMEQDINARIRRREQEGKKTIRKRALKSSPSNRARLNGHEKSAVLSHTQGLIKKNVKKILQTYSLDGHNHLNDQFYYHQGIFNIIRDGHFLSGFDFASIIQDLECLIQLGVISRILKESATCNPQSYQYQINDKSATFCGSQGIVHTIAVGVNKHVELDRRTPNLKELNGSLNSTGIQLSEIVHLAVECHHSREGSLNELRLLSPFSLLASIMRKARFDISLILLIALRRQTLVYPASLSNSLVRLTGVSTCVVDLPIHYRVTN</sequence>
<dbReference type="PANTHER" id="PTHR33339:SF1">
    <property type="entry name" value="LYSM DOMAIN-CONTAINING PROTEIN"/>
    <property type="match status" value="1"/>
</dbReference>
<organism evidence="2 3">
    <name type="scientific">Puccinia striiformis</name>
    <dbReference type="NCBI Taxonomy" id="27350"/>
    <lineage>
        <taxon>Eukaryota</taxon>
        <taxon>Fungi</taxon>
        <taxon>Dikarya</taxon>
        <taxon>Basidiomycota</taxon>
        <taxon>Pucciniomycotina</taxon>
        <taxon>Pucciniomycetes</taxon>
        <taxon>Pucciniales</taxon>
        <taxon>Pucciniaceae</taxon>
        <taxon>Puccinia</taxon>
    </lineage>
</organism>
<name>A0A2S4WH22_9BASI</name>
<reference evidence="2 3" key="1">
    <citation type="submission" date="2017-12" db="EMBL/GenBank/DDBJ databases">
        <title>Gene loss provides genomic basis for host adaptation in cereal stripe rust fungi.</title>
        <authorList>
            <person name="Xia C."/>
        </authorList>
    </citation>
    <scope>NUCLEOTIDE SEQUENCE [LARGE SCALE GENOMIC DNA]</scope>
    <source>
        <strain evidence="2 3">93TX-2</strain>
    </source>
</reference>
<dbReference type="VEuPathDB" id="FungiDB:PSTT_15343"/>
<accession>A0A2S4WH22</accession>
<protein>
    <submittedName>
        <fullName evidence="2">Uncharacterized protein</fullName>
    </submittedName>
</protein>
<evidence type="ECO:0000313" key="2">
    <source>
        <dbReference type="EMBL" id="POW21063.1"/>
    </source>
</evidence>
<keyword evidence="3" id="KW-1185">Reference proteome</keyword>
<evidence type="ECO:0000256" key="1">
    <source>
        <dbReference type="SAM" id="MobiDB-lite"/>
    </source>
</evidence>
<comment type="caution">
    <text evidence="2">The sequence shown here is derived from an EMBL/GenBank/DDBJ whole genome shotgun (WGS) entry which is preliminary data.</text>
</comment>
<dbReference type="PANTHER" id="PTHR33339">
    <property type="entry name" value="LYSM DOMAIN-CONTAINING PROTEIN"/>
    <property type="match status" value="1"/>
</dbReference>
<dbReference type="VEuPathDB" id="FungiDB:PSHT_02860"/>
<proteinExistence type="predicted"/>